<proteinExistence type="predicted"/>
<accession>A0AA35Z6U9</accession>
<sequence>MPPRSSRSCRQVDAPEPSYTVQADNITVDLGSHTALDCYKWLLDREIIPQAWTPSRTPMRELHIYDDVHALFANIGWERLSSADFATSPLTLFTWTSYVLSSISPITSLSHPTPAFDVCELETIKSVKAEFFLLWCMITNLHRPHFGDIIIKRFHKVISLHTGGAIRCGGLISIIACAIVAQSPLGYTFFAGDSFRLTLQTLRAMHMFCTAPGGYVWMQVRSTYFKVTGPDDITLVDPISDTVWVLQSNIPQPLRQPRT</sequence>
<name>A0AA35Z6U9_LACSI</name>
<keyword evidence="2" id="KW-1185">Reference proteome</keyword>
<evidence type="ECO:0000313" key="1">
    <source>
        <dbReference type="EMBL" id="CAI9286831.1"/>
    </source>
</evidence>
<protein>
    <submittedName>
        <fullName evidence="1">Uncharacterized protein</fullName>
    </submittedName>
</protein>
<gene>
    <name evidence="1" type="ORF">LSALG_LOCUS26228</name>
</gene>
<organism evidence="1 2">
    <name type="scientific">Lactuca saligna</name>
    <name type="common">Willowleaf lettuce</name>
    <dbReference type="NCBI Taxonomy" id="75948"/>
    <lineage>
        <taxon>Eukaryota</taxon>
        <taxon>Viridiplantae</taxon>
        <taxon>Streptophyta</taxon>
        <taxon>Embryophyta</taxon>
        <taxon>Tracheophyta</taxon>
        <taxon>Spermatophyta</taxon>
        <taxon>Magnoliopsida</taxon>
        <taxon>eudicotyledons</taxon>
        <taxon>Gunneridae</taxon>
        <taxon>Pentapetalae</taxon>
        <taxon>asterids</taxon>
        <taxon>campanulids</taxon>
        <taxon>Asterales</taxon>
        <taxon>Asteraceae</taxon>
        <taxon>Cichorioideae</taxon>
        <taxon>Cichorieae</taxon>
        <taxon>Lactucinae</taxon>
        <taxon>Lactuca</taxon>
    </lineage>
</organism>
<reference evidence="1" key="1">
    <citation type="submission" date="2023-04" db="EMBL/GenBank/DDBJ databases">
        <authorList>
            <person name="Vijverberg K."/>
            <person name="Xiong W."/>
            <person name="Schranz E."/>
        </authorList>
    </citation>
    <scope>NUCLEOTIDE SEQUENCE</scope>
</reference>
<dbReference type="AlphaFoldDB" id="A0AA35Z6U9"/>
<evidence type="ECO:0000313" key="2">
    <source>
        <dbReference type="Proteomes" id="UP001177003"/>
    </source>
</evidence>
<dbReference type="EMBL" id="OX465081">
    <property type="protein sequence ID" value="CAI9286831.1"/>
    <property type="molecule type" value="Genomic_DNA"/>
</dbReference>
<dbReference type="Proteomes" id="UP001177003">
    <property type="component" value="Chromosome 5"/>
</dbReference>